<evidence type="ECO:0000256" key="3">
    <source>
        <dbReference type="ARBA" id="ARBA00011489"/>
    </source>
</evidence>
<proteinExistence type="inferred from homology"/>
<dbReference type="OrthoDB" id="594350at2759"/>
<feature type="domain" description="Casparian strip membrane protein" evidence="9">
    <location>
        <begin position="7"/>
        <end position="138"/>
    </location>
</feature>
<dbReference type="PANTHER" id="PTHR32021:SF51">
    <property type="entry name" value="CASP-LIKE PROTEIN 5B3"/>
    <property type="match status" value="1"/>
</dbReference>
<evidence type="ECO:0000256" key="2">
    <source>
        <dbReference type="ARBA" id="ARBA00007651"/>
    </source>
</evidence>
<evidence type="ECO:0000313" key="11">
    <source>
        <dbReference type="Proteomes" id="UP000324897"/>
    </source>
</evidence>
<protein>
    <recommendedName>
        <fullName evidence="8">CASP-like protein</fullName>
    </recommendedName>
</protein>
<feature type="transmembrane region" description="Helical" evidence="8">
    <location>
        <begin position="21"/>
        <end position="40"/>
    </location>
</feature>
<gene>
    <name evidence="10" type="ORF">EJB05_44506</name>
</gene>
<feature type="transmembrane region" description="Helical" evidence="8">
    <location>
        <begin position="80"/>
        <end position="104"/>
    </location>
</feature>
<keyword evidence="4 8" id="KW-1003">Cell membrane</keyword>
<evidence type="ECO:0000313" key="10">
    <source>
        <dbReference type="EMBL" id="TVU10950.1"/>
    </source>
</evidence>
<keyword evidence="6 8" id="KW-1133">Transmembrane helix</keyword>
<dbReference type="InterPro" id="IPR006702">
    <property type="entry name" value="CASP_dom"/>
</dbReference>
<dbReference type="Gramene" id="TVU10950">
    <property type="protein sequence ID" value="TVU10950"/>
    <property type="gene ID" value="EJB05_44506"/>
</dbReference>
<comment type="subcellular location">
    <subcellularLocation>
        <location evidence="1 8">Cell membrane</location>
        <topology evidence="1 8">Multi-pass membrane protein</topology>
    </subcellularLocation>
</comment>
<evidence type="ECO:0000256" key="7">
    <source>
        <dbReference type="ARBA" id="ARBA00023136"/>
    </source>
</evidence>
<evidence type="ECO:0000256" key="6">
    <source>
        <dbReference type="ARBA" id="ARBA00022989"/>
    </source>
</evidence>
<sequence length="161" mass="17497">MKDIVGSPGTWSGLALRVSQVVCATGSLVAMATAFGASNYSAYTYLTFVMCFEILWSFALMCVDIHALKHNWDLHRIGMAWIYLLGDWLFGLGAFTAASAAGALDILMERDVHFCSTYPYLACSGYRISVILACMAWSFLAASAASSNNRPHSAKKPVLVH</sequence>
<dbReference type="AlphaFoldDB" id="A0A5J9THU8"/>
<keyword evidence="11" id="KW-1185">Reference proteome</keyword>
<comment type="caution">
    <text evidence="10">The sequence shown here is derived from an EMBL/GenBank/DDBJ whole genome shotgun (WGS) entry which is preliminary data.</text>
</comment>
<accession>A0A5J9THU8</accession>
<evidence type="ECO:0000256" key="1">
    <source>
        <dbReference type="ARBA" id="ARBA00004651"/>
    </source>
</evidence>
<dbReference type="Pfam" id="PF04535">
    <property type="entry name" value="CASP_dom"/>
    <property type="match status" value="1"/>
</dbReference>
<reference evidence="10 11" key="1">
    <citation type="journal article" date="2019" name="Sci. Rep.">
        <title>A high-quality genome of Eragrostis curvula grass provides insights into Poaceae evolution and supports new strategies to enhance forage quality.</title>
        <authorList>
            <person name="Carballo J."/>
            <person name="Santos B.A.C.M."/>
            <person name="Zappacosta D."/>
            <person name="Garbus I."/>
            <person name="Selva J.P."/>
            <person name="Gallo C.A."/>
            <person name="Diaz A."/>
            <person name="Albertini E."/>
            <person name="Caccamo M."/>
            <person name="Echenique V."/>
        </authorList>
    </citation>
    <scope>NUCLEOTIDE SEQUENCE [LARGE SCALE GENOMIC DNA]</scope>
    <source>
        <strain evidence="11">cv. Victoria</strain>
        <tissue evidence="10">Leaf</tissue>
    </source>
</reference>
<dbReference type="Proteomes" id="UP000324897">
    <property type="component" value="Chromosome 3"/>
</dbReference>
<evidence type="ECO:0000256" key="8">
    <source>
        <dbReference type="RuleBase" id="RU361233"/>
    </source>
</evidence>
<dbReference type="GO" id="GO:0005886">
    <property type="term" value="C:plasma membrane"/>
    <property type="evidence" value="ECO:0007669"/>
    <property type="project" value="UniProtKB-SubCell"/>
</dbReference>
<comment type="similarity">
    <text evidence="2 8">Belongs to the Casparian strip membrane proteins (CASP) family.</text>
</comment>
<organism evidence="10 11">
    <name type="scientific">Eragrostis curvula</name>
    <name type="common">weeping love grass</name>
    <dbReference type="NCBI Taxonomy" id="38414"/>
    <lineage>
        <taxon>Eukaryota</taxon>
        <taxon>Viridiplantae</taxon>
        <taxon>Streptophyta</taxon>
        <taxon>Embryophyta</taxon>
        <taxon>Tracheophyta</taxon>
        <taxon>Spermatophyta</taxon>
        <taxon>Magnoliopsida</taxon>
        <taxon>Liliopsida</taxon>
        <taxon>Poales</taxon>
        <taxon>Poaceae</taxon>
        <taxon>PACMAD clade</taxon>
        <taxon>Chloridoideae</taxon>
        <taxon>Eragrostideae</taxon>
        <taxon>Eragrostidinae</taxon>
        <taxon>Eragrostis</taxon>
    </lineage>
</organism>
<evidence type="ECO:0000256" key="5">
    <source>
        <dbReference type="ARBA" id="ARBA00022692"/>
    </source>
</evidence>
<comment type="subunit">
    <text evidence="3 8">Homodimer and heterodimers.</text>
</comment>
<keyword evidence="5 8" id="KW-0812">Transmembrane</keyword>
<dbReference type="PANTHER" id="PTHR32021">
    <property type="entry name" value="CASP-LIKE PROTEIN 5B3"/>
    <property type="match status" value="1"/>
</dbReference>
<dbReference type="InterPro" id="IPR045009">
    <property type="entry name" value="CASPL-5"/>
</dbReference>
<dbReference type="EMBL" id="RWGY01000039">
    <property type="protein sequence ID" value="TVU10950.1"/>
    <property type="molecule type" value="Genomic_DNA"/>
</dbReference>
<feature type="transmembrane region" description="Helical" evidence="8">
    <location>
        <begin position="46"/>
        <end position="68"/>
    </location>
</feature>
<feature type="transmembrane region" description="Helical" evidence="8">
    <location>
        <begin position="124"/>
        <end position="146"/>
    </location>
</feature>
<name>A0A5J9THU8_9POAL</name>
<evidence type="ECO:0000259" key="9">
    <source>
        <dbReference type="Pfam" id="PF04535"/>
    </source>
</evidence>
<evidence type="ECO:0000256" key="4">
    <source>
        <dbReference type="ARBA" id="ARBA00022475"/>
    </source>
</evidence>
<keyword evidence="7 8" id="KW-0472">Membrane</keyword>